<feature type="transmembrane region" description="Helical" evidence="8">
    <location>
        <begin position="310"/>
        <end position="329"/>
    </location>
</feature>
<evidence type="ECO:0000256" key="7">
    <source>
        <dbReference type="ARBA" id="ARBA00023136"/>
    </source>
</evidence>
<feature type="transmembrane region" description="Helical" evidence="8">
    <location>
        <begin position="151"/>
        <end position="173"/>
    </location>
</feature>
<dbReference type="GO" id="GO:0033214">
    <property type="term" value="P:siderophore-iron import into cell"/>
    <property type="evidence" value="ECO:0007669"/>
    <property type="project" value="TreeGrafter"/>
</dbReference>
<feature type="transmembrane region" description="Helical" evidence="8">
    <location>
        <begin position="62"/>
        <end position="79"/>
    </location>
</feature>
<dbReference type="Proteomes" id="UP000050929">
    <property type="component" value="Unassembled WGS sequence"/>
</dbReference>
<feature type="transmembrane region" description="Helical" evidence="8">
    <location>
        <begin position="91"/>
        <end position="110"/>
    </location>
</feature>
<dbReference type="PANTHER" id="PTHR30472">
    <property type="entry name" value="FERRIC ENTEROBACTIN TRANSPORT SYSTEM PERMEASE PROTEIN"/>
    <property type="match status" value="1"/>
</dbReference>
<dbReference type="RefSeq" id="WP_057764319.1">
    <property type="nucleotide sequence ID" value="NZ_AZDG01000003.1"/>
</dbReference>
<organism evidence="9 10">
    <name type="scientific">Companilactobacillus tucceti DSM 20183</name>
    <dbReference type="NCBI Taxonomy" id="1423811"/>
    <lineage>
        <taxon>Bacteria</taxon>
        <taxon>Bacillati</taxon>
        <taxon>Bacillota</taxon>
        <taxon>Bacilli</taxon>
        <taxon>Lactobacillales</taxon>
        <taxon>Lactobacillaceae</taxon>
        <taxon>Companilactobacillus</taxon>
    </lineage>
</organism>
<evidence type="ECO:0000313" key="10">
    <source>
        <dbReference type="Proteomes" id="UP000050929"/>
    </source>
</evidence>
<comment type="caution">
    <text evidence="9">The sequence shown here is derived from an EMBL/GenBank/DDBJ whole genome shotgun (WGS) entry which is preliminary data.</text>
</comment>
<evidence type="ECO:0000256" key="4">
    <source>
        <dbReference type="ARBA" id="ARBA00022475"/>
    </source>
</evidence>
<dbReference type="InterPro" id="IPR037294">
    <property type="entry name" value="ABC_BtuC-like"/>
</dbReference>
<dbReference type="SUPFAM" id="SSF81345">
    <property type="entry name" value="ABC transporter involved in vitamin B12 uptake, BtuC"/>
    <property type="match status" value="1"/>
</dbReference>
<feature type="transmembrane region" description="Helical" evidence="8">
    <location>
        <begin position="240"/>
        <end position="271"/>
    </location>
</feature>
<dbReference type="CDD" id="cd06550">
    <property type="entry name" value="TM_ABC_iron-siderophores_like"/>
    <property type="match status" value="1"/>
</dbReference>
<dbReference type="AlphaFoldDB" id="A0A0R1J1X3"/>
<evidence type="ECO:0000313" key="9">
    <source>
        <dbReference type="EMBL" id="KRK65317.1"/>
    </source>
</evidence>
<evidence type="ECO:0000256" key="3">
    <source>
        <dbReference type="ARBA" id="ARBA00022448"/>
    </source>
</evidence>
<keyword evidence="10" id="KW-1185">Reference proteome</keyword>
<sequence>MRKGIRLTSWLLILIILMIALAIIDLNTGDMKITPSEIINLLLGNGNYSQSIVIFDFRMPRIVITLIVGFSLAIAGSVIQTTTQNPMADTSFLGINSGAGIAVMLFIALVKNQDANIYLLPILALLGALISTALVFIFSYKRNSGITPNRLLLTGVALSGCFSSIMVLLTLKLSPDNYQFVMNWLTGSIWGTSWEYILIALPWIIICTIIIFTKLTILDSFNLGDDAAQSLGISLKKERILLISLSVILAGVSVSISGGIGFIGLITPNLARRIIGYKHSKQLVLSGMLGSFLLLAADTIGQLISSSSEIPVGIIVALIGAPYFVYILTKSN</sequence>
<dbReference type="OrthoDB" id="9811721at2"/>
<dbReference type="InterPro" id="IPR000522">
    <property type="entry name" value="ABC_transptr_permease_BtuC"/>
</dbReference>
<feature type="transmembrane region" description="Helical" evidence="8">
    <location>
        <begin position="283"/>
        <end position="304"/>
    </location>
</feature>
<evidence type="ECO:0000256" key="6">
    <source>
        <dbReference type="ARBA" id="ARBA00022989"/>
    </source>
</evidence>
<dbReference type="GO" id="GO:0022857">
    <property type="term" value="F:transmembrane transporter activity"/>
    <property type="evidence" value="ECO:0007669"/>
    <property type="project" value="InterPro"/>
</dbReference>
<dbReference type="STRING" id="1423811.FC72_GL001387"/>
<dbReference type="EMBL" id="AZDG01000003">
    <property type="protein sequence ID" value="KRK65317.1"/>
    <property type="molecule type" value="Genomic_DNA"/>
</dbReference>
<dbReference type="Pfam" id="PF01032">
    <property type="entry name" value="FecCD"/>
    <property type="match status" value="1"/>
</dbReference>
<feature type="transmembrane region" description="Helical" evidence="8">
    <location>
        <begin position="194"/>
        <end position="213"/>
    </location>
</feature>
<gene>
    <name evidence="9" type="ORF">FC72_GL001387</name>
</gene>
<keyword evidence="5 8" id="KW-0812">Transmembrane</keyword>
<feature type="transmembrane region" description="Helical" evidence="8">
    <location>
        <begin position="38"/>
        <end position="55"/>
    </location>
</feature>
<feature type="transmembrane region" description="Helical" evidence="8">
    <location>
        <begin position="117"/>
        <end position="139"/>
    </location>
</feature>
<dbReference type="GO" id="GO:0005886">
    <property type="term" value="C:plasma membrane"/>
    <property type="evidence" value="ECO:0007669"/>
    <property type="project" value="UniProtKB-SubCell"/>
</dbReference>
<keyword evidence="4" id="KW-1003">Cell membrane</keyword>
<evidence type="ECO:0000256" key="5">
    <source>
        <dbReference type="ARBA" id="ARBA00022692"/>
    </source>
</evidence>
<comment type="similarity">
    <text evidence="2">Belongs to the binding-protein-dependent transport system permease family. FecCD subfamily.</text>
</comment>
<evidence type="ECO:0000256" key="1">
    <source>
        <dbReference type="ARBA" id="ARBA00004651"/>
    </source>
</evidence>
<evidence type="ECO:0000256" key="8">
    <source>
        <dbReference type="SAM" id="Phobius"/>
    </source>
</evidence>
<keyword evidence="7 8" id="KW-0472">Membrane</keyword>
<accession>A0A0R1J1X3</accession>
<protein>
    <submittedName>
        <fullName evidence="9">Iron(III)-compound ABC transporter permease</fullName>
    </submittedName>
</protein>
<dbReference type="PANTHER" id="PTHR30472:SF64">
    <property type="entry name" value="IRON(3+)-HYDROXAMATE IMPORT SYSTEM PERMEASE PROTEIN FHUG"/>
    <property type="match status" value="1"/>
</dbReference>
<name>A0A0R1J1X3_9LACO</name>
<dbReference type="PATRIC" id="fig|1423811.3.peg.1411"/>
<keyword evidence="6 8" id="KW-1133">Transmembrane helix</keyword>
<keyword evidence="3" id="KW-0813">Transport</keyword>
<proteinExistence type="inferred from homology"/>
<evidence type="ECO:0000256" key="2">
    <source>
        <dbReference type="ARBA" id="ARBA00007935"/>
    </source>
</evidence>
<dbReference type="FunFam" id="1.10.3470.10:FF:000001">
    <property type="entry name" value="Vitamin B12 ABC transporter permease BtuC"/>
    <property type="match status" value="1"/>
</dbReference>
<reference evidence="9 10" key="1">
    <citation type="journal article" date="2015" name="Genome Announc.">
        <title>Expanding the biotechnology potential of lactobacilli through comparative genomics of 213 strains and associated genera.</title>
        <authorList>
            <person name="Sun Z."/>
            <person name="Harris H.M."/>
            <person name="McCann A."/>
            <person name="Guo C."/>
            <person name="Argimon S."/>
            <person name="Zhang W."/>
            <person name="Yang X."/>
            <person name="Jeffery I.B."/>
            <person name="Cooney J.C."/>
            <person name="Kagawa T.F."/>
            <person name="Liu W."/>
            <person name="Song Y."/>
            <person name="Salvetti E."/>
            <person name="Wrobel A."/>
            <person name="Rasinkangas P."/>
            <person name="Parkhill J."/>
            <person name="Rea M.C."/>
            <person name="O'Sullivan O."/>
            <person name="Ritari J."/>
            <person name="Douillard F.P."/>
            <person name="Paul Ross R."/>
            <person name="Yang R."/>
            <person name="Briner A.E."/>
            <person name="Felis G.E."/>
            <person name="de Vos W.M."/>
            <person name="Barrangou R."/>
            <person name="Klaenhammer T.R."/>
            <person name="Caufield P.W."/>
            <person name="Cui Y."/>
            <person name="Zhang H."/>
            <person name="O'Toole P.W."/>
        </authorList>
    </citation>
    <scope>NUCLEOTIDE SEQUENCE [LARGE SCALE GENOMIC DNA]</scope>
    <source>
        <strain evidence="9 10">DSM 20183</strain>
    </source>
</reference>
<comment type="subcellular location">
    <subcellularLocation>
        <location evidence="1">Cell membrane</location>
        <topology evidence="1">Multi-pass membrane protein</topology>
    </subcellularLocation>
</comment>
<dbReference type="Gene3D" id="1.10.3470.10">
    <property type="entry name" value="ABC transporter involved in vitamin B12 uptake, BtuC"/>
    <property type="match status" value="1"/>
</dbReference>